<accession>A0A3P7Z555</accession>
<dbReference type="EMBL" id="UZAL01000707">
    <property type="protein sequence ID" value="VDO72653.1"/>
    <property type="molecule type" value="Genomic_DNA"/>
</dbReference>
<protein>
    <submittedName>
        <fullName evidence="1">Uncharacterized protein</fullName>
    </submittedName>
</protein>
<keyword evidence="2" id="KW-1185">Reference proteome</keyword>
<sequence>MTIESTNCRRTKQTMDLALVSLKLNSKKPSELEFLENNVNEETSPINNISLYT</sequence>
<gene>
    <name evidence="1" type="ORF">SMTD_LOCUS740</name>
</gene>
<name>A0A3P7Z555_9TREM</name>
<reference evidence="1 2" key="1">
    <citation type="submission" date="2018-11" db="EMBL/GenBank/DDBJ databases">
        <authorList>
            <consortium name="Pathogen Informatics"/>
        </authorList>
    </citation>
    <scope>NUCLEOTIDE SEQUENCE [LARGE SCALE GENOMIC DNA]</scope>
    <source>
        <strain>Denwood</strain>
        <strain evidence="2">Zambia</strain>
    </source>
</reference>
<evidence type="ECO:0000313" key="1">
    <source>
        <dbReference type="EMBL" id="VDO72653.1"/>
    </source>
</evidence>
<dbReference type="Proteomes" id="UP000269396">
    <property type="component" value="Unassembled WGS sequence"/>
</dbReference>
<dbReference type="AlphaFoldDB" id="A0A3P7Z555"/>
<organism evidence="1 2">
    <name type="scientific">Schistosoma mattheei</name>
    <dbReference type="NCBI Taxonomy" id="31246"/>
    <lineage>
        <taxon>Eukaryota</taxon>
        <taxon>Metazoa</taxon>
        <taxon>Spiralia</taxon>
        <taxon>Lophotrochozoa</taxon>
        <taxon>Platyhelminthes</taxon>
        <taxon>Trematoda</taxon>
        <taxon>Digenea</taxon>
        <taxon>Strigeidida</taxon>
        <taxon>Schistosomatoidea</taxon>
        <taxon>Schistosomatidae</taxon>
        <taxon>Schistosoma</taxon>
    </lineage>
</organism>
<evidence type="ECO:0000313" key="2">
    <source>
        <dbReference type="Proteomes" id="UP000269396"/>
    </source>
</evidence>
<proteinExistence type="predicted"/>